<comment type="caution">
    <text evidence="1">The sequence shown here is derived from an EMBL/GenBank/DDBJ whole genome shotgun (WGS) entry which is preliminary data.</text>
</comment>
<proteinExistence type="predicted"/>
<dbReference type="SUPFAM" id="SSF53474">
    <property type="entry name" value="alpha/beta-Hydrolases"/>
    <property type="match status" value="1"/>
</dbReference>
<dbReference type="PANTHER" id="PTHR33428:SF14">
    <property type="entry name" value="CARBOXYLESTERASE TYPE B DOMAIN-CONTAINING PROTEIN"/>
    <property type="match status" value="1"/>
</dbReference>
<dbReference type="AlphaFoldDB" id="A0A511MI61"/>
<dbReference type="RefSeq" id="WP_147135339.1">
    <property type="nucleotide sequence ID" value="NZ_BJXA01000034.1"/>
</dbReference>
<name>A0A511MI61_9NOCA</name>
<keyword evidence="2" id="KW-1185">Reference proteome</keyword>
<dbReference type="Gene3D" id="3.40.50.1820">
    <property type="entry name" value="alpha/beta hydrolase"/>
    <property type="match status" value="1"/>
</dbReference>
<evidence type="ECO:0008006" key="3">
    <source>
        <dbReference type="Google" id="ProtNLM"/>
    </source>
</evidence>
<sequence>MRTERLVGGWSARITRTLGTVFLAATVLAGFAIGAAPIAMAEDGFAPGDVPLSRYAEPGPYETAQTTATHSCASSPYGSMIDNTWRFWGNQSELQCTNIFPSGTDSPIGVTFYYPQDIANMDRLPVLVYSPGTGQEPGYYDASARFWASYGYVIVIPYDLLNSTPEMGLGGVQAVSDANKDPHSPMFGKVDLSRIIFAGHSGGGGATQLNASLPLDVYRMIDPEVRIIGAAPTEPSAVALGILLTVPTLYLTGCNDALVWHWYYPMWTQYHTAITVPAYLACVKGGTHITPMDDPAHNPFAPLTLAWMQYLAKGDQDAARYFVGADWSLPGDPGVEYVMRNALADRLPG</sequence>
<protein>
    <recommendedName>
        <fullName evidence="3">Alpha/beta hydrolase</fullName>
    </recommendedName>
</protein>
<dbReference type="PANTHER" id="PTHR33428">
    <property type="entry name" value="CHLOROPHYLLASE-2, CHLOROPLASTIC"/>
    <property type="match status" value="1"/>
</dbReference>
<gene>
    <name evidence="1" type="ORF">NN4_47980</name>
</gene>
<organism evidence="1 2">
    <name type="scientific">Nocardia ninae NBRC 108245</name>
    <dbReference type="NCBI Taxonomy" id="1210091"/>
    <lineage>
        <taxon>Bacteria</taxon>
        <taxon>Bacillati</taxon>
        <taxon>Actinomycetota</taxon>
        <taxon>Actinomycetes</taxon>
        <taxon>Mycobacteriales</taxon>
        <taxon>Nocardiaceae</taxon>
        <taxon>Nocardia</taxon>
    </lineage>
</organism>
<dbReference type="OrthoDB" id="4369024at2"/>
<dbReference type="InterPro" id="IPR029058">
    <property type="entry name" value="AB_hydrolase_fold"/>
</dbReference>
<accession>A0A511MI61</accession>
<dbReference type="EMBL" id="BJXA01000034">
    <property type="protein sequence ID" value="GEM40279.1"/>
    <property type="molecule type" value="Genomic_DNA"/>
</dbReference>
<dbReference type="Proteomes" id="UP000321424">
    <property type="component" value="Unassembled WGS sequence"/>
</dbReference>
<evidence type="ECO:0000313" key="2">
    <source>
        <dbReference type="Proteomes" id="UP000321424"/>
    </source>
</evidence>
<reference evidence="1 2" key="1">
    <citation type="submission" date="2019-07" db="EMBL/GenBank/DDBJ databases">
        <title>Whole genome shotgun sequence of Nocardia ninae NBRC 108245.</title>
        <authorList>
            <person name="Hosoyama A."/>
            <person name="Uohara A."/>
            <person name="Ohji S."/>
            <person name="Ichikawa N."/>
        </authorList>
    </citation>
    <scope>NUCLEOTIDE SEQUENCE [LARGE SCALE GENOMIC DNA]</scope>
    <source>
        <strain evidence="1 2">NBRC 108245</strain>
    </source>
</reference>
<evidence type="ECO:0000313" key="1">
    <source>
        <dbReference type="EMBL" id="GEM40279.1"/>
    </source>
</evidence>